<comment type="caution">
    <text evidence="2">The sequence shown here is derived from an EMBL/GenBank/DDBJ whole genome shotgun (WGS) entry which is preliminary data.</text>
</comment>
<evidence type="ECO:0000313" key="3">
    <source>
        <dbReference type="EMBL" id="EOT66916.1"/>
    </source>
</evidence>
<dbReference type="PATRIC" id="fig|1158601.3.peg.3228"/>
<evidence type="ECO:0008006" key="6">
    <source>
        <dbReference type="Google" id="ProtNLM"/>
    </source>
</evidence>
<dbReference type="EMBL" id="ASWA01000003">
    <property type="protein sequence ID" value="EOT66916.1"/>
    <property type="molecule type" value="Genomic_DNA"/>
</dbReference>
<dbReference type="RefSeq" id="WP_010742054.1">
    <property type="nucleotide sequence ID" value="NZ_KB946251.1"/>
</dbReference>
<organism evidence="2 4">
    <name type="scientific">Enterococcus malodoratus ATCC 43197</name>
    <dbReference type="NCBI Taxonomy" id="1158601"/>
    <lineage>
        <taxon>Bacteria</taxon>
        <taxon>Bacillati</taxon>
        <taxon>Bacillota</taxon>
        <taxon>Bacilli</taxon>
        <taxon>Lactobacillales</taxon>
        <taxon>Enterococcaceae</taxon>
        <taxon>Enterococcus</taxon>
    </lineage>
</organism>
<feature type="compositionally biased region" description="Basic and acidic residues" evidence="1">
    <location>
        <begin position="224"/>
        <end position="233"/>
    </location>
</feature>
<protein>
    <recommendedName>
        <fullName evidence="6">DUF2922 family protein</fullName>
    </recommendedName>
</protein>
<evidence type="ECO:0000313" key="2">
    <source>
        <dbReference type="EMBL" id="EOH75014.1"/>
    </source>
</evidence>
<keyword evidence="5" id="KW-1185">Reference proteome</keyword>
<gene>
    <name evidence="3" type="ORF">I585_02437</name>
    <name evidence="2" type="ORF">UAI_03255</name>
</gene>
<reference evidence="3 5" key="2">
    <citation type="submission" date="2013-03" db="EMBL/GenBank/DDBJ databases">
        <title>The Genome Sequence of Enterococcus malodoratus ATCC_43197 (PacBio/Illumina hybrid assembly).</title>
        <authorList>
            <consortium name="The Broad Institute Genomics Platform"/>
            <consortium name="The Broad Institute Genome Sequencing Center for Infectious Disease"/>
            <person name="Earl A."/>
            <person name="Russ C."/>
            <person name="Gilmore M."/>
            <person name="Surin D."/>
            <person name="Walker B."/>
            <person name="Young S."/>
            <person name="Zeng Q."/>
            <person name="Gargeya S."/>
            <person name="Fitzgerald M."/>
            <person name="Haas B."/>
            <person name="Abouelleil A."/>
            <person name="Allen A.W."/>
            <person name="Alvarado L."/>
            <person name="Arachchi H.M."/>
            <person name="Berlin A.M."/>
            <person name="Chapman S.B."/>
            <person name="Gainer-Dewar J."/>
            <person name="Goldberg J."/>
            <person name="Griggs A."/>
            <person name="Gujja S."/>
            <person name="Hansen M."/>
            <person name="Howarth C."/>
            <person name="Imamovic A."/>
            <person name="Ireland A."/>
            <person name="Larimer J."/>
            <person name="McCowan C."/>
            <person name="Murphy C."/>
            <person name="Pearson M."/>
            <person name="Poon T.W."/>
            <person name="Priest M."/>
            <person name="Roberts A."/>
            <person name="Saif S."/>
            <person name="Shea T."/>
            <person name="Sisk P."/>
            <person name="Sykes S."/>
            <person name="Wortman J."/>
            <person name="Nusbaum C."/>
            <person name="Birren B."/>
        </authorList>
    </citation>
    <scope>NUCLEOTIDE SEQUENCE [LARGE SCALE GENOMIC DNA]</scope>
    <source>
        <strain evidence="3 5">ATCC 43197</strain>
    </source>
</reference>
<feature type="region of interest" description="Disordered" evidence="1">
    <location>
        <begin position="95"/>
        <end position="119"/>
    </location>
</feature>
<evidence type="ECO:0000313" key="5">
    <source>
        <dbReference type="Proteomes" id="UP000014148"/>
    </source>
</evidence>
<feature type="region of interest" description="Disordered" evidence="1">
    <location>
        <begin position="204"/>
        <end position="233"/>
    </location>
</feature>
<dbReference type="EMBL" id="AJAK01000021">
    <property type="protein sequence ID" value="EOH75014.1"/>
    <property type="molecule type" value="Genomic_DNA"/>
</dbReference>
<reference evidence="2 4" key="1">
    <citation type="submission" date="2013-02" db="EMBL/GenBank/DDBJ databases">
        <title>The Genome Sequence of Enterococcus malodoratus ATCC_43197.</title>
        <authorList>
            <consortium name="The Broad Institute Genome Sequencing Platform"/>
            <consortium name="The Broad Institute Genome Sequencing Center for Infectious Disease"/>
            <person name="Earl A.M."/>
            <person name="Gilmore M.S."/>
            <person name="Lebreton F."/>
            <person name="Walker B."/>
            <person name="Young S.K."/>
            <person name="Zeng Q."/>
            <person name="Gargeya S."/>
            <person name="Fitzgerald M."/>
            <person name="Haas B."/>
            <person name="Abouelleil A."/>
            <person name="Alvarado L."/>
            <person name="Arachchi H.M."/>
            <person name="Berlin A.M."/>
            <person name="Chapman S.B."/>
            <person name="Dewar J."/>
            <person name="Goldberg J."/>
            <person name="Griggs A."/>
            <person name="Gujja S."/>
            <person name="Hansen M."/>
            <person name="Howarth C."/>
            <person name="Imamovic A."/>
            <person name="Larimer J."/>
            <person name="McCowan C."/>
            <person name="Murphy C."/>
            <person name="Neiman D."/>
            <person name="Pearson M."/>
            <person name="Priest M."/>
            <person name="Roberts A."/>
            <person name="Saif S."/>
            <person name="Shea T."/>
            <person name="Sisk P."/>
            <person name="Sykes S."/>
            <person name="Wortman J."/>
            <person name="Nusbaum C."/>
            <person name="Birren B."/>
        </authorList>
    </citation>
    <scope>NUCLEOTIDE SEQUENCE [LARGE SCALE GENOMIC DNA]</scope>
    <source>
        <strain evidence="2 4">ATCC 43197</strain>
    </source>
</reference>
<dbReference type="Proteomes" id="UP000014148">
    <property type="component" value="Unassembled WGS sequence"/>
</dbReference>
<sequence>MIKTITLDAEFANSNGKSQHLQLKNFDPTKTAEEIKASLTKLTKLDLFEKDGVGLFKEVLHATVREKIVEPIFDDRKKAKKKAKDPLTRMMEAAMGQTQTKPLPKKPEALPPQTEPVEPMESLENIRIPQDLTILEERPEPDVLIQTIELPKGINPWKLDENQAFSLILACMPPHTSLINVVVDDQSVPARLIVTEKIEQEQVPLDTSEITQSPPEKPKRLRKRLLDRIRSRK</sequence>
<dbReference type="eggNOG" id="ENOG5030681">
    <property type="taxonomic scope" value="Bacteria"/>
</dbReference>
<proteinExistence type="predicted"/>
<evidence type="ECO:0000313" key="4">
    <source>
        <dbReference type="Proteomes" id="UP000013783"/>
    </source>
</evidence>
<dbReference type="OrthoDB" id="2194955at2"/>
<dbReference type="AlphaFoldDB" id="R2RGB0"/>
<accession>R2RGB0</accession>
<name>R2RGB0_9ENTE</name>
<dbReference type="Pfam" id="PF11148">
    <property type="entry name" value="DUF2922"/>
    <property type="match status" value="1"/>
</dbReference>
<dbReference type="Proteomes" id="UP000013783">
    <property type="component" value="Unassembled WGS sequence"/>
</dbReference>
<evidence type="ECO:0000256" key="1">
    <source>
        <dbReference type="SAM" id="MobiDB-lite"/>
    </source>
</evidence>
<dbReference type="InterPro" id="IPR021321">
    <property type="entry name" value="DUF2922"/>
</dbReference>